<gene>
    <name evidence="1" type="ORF">RPERSI_LOCUS30835</name>
</gene>
<reference evidence="1" key="1">
    <citation type="submission" date="2021-06" db="EMBL/GenBank/DDBJ databases">
        <authorList>
            <person name="Kallberg Y."/>
            <person name="Tangrot J."/>
            <person name="Rosling A."/>
        </authorList>
    </citation>
    <scope>NUCLEOTIDE SEQUENCE</scope>
    <source>
        <strain evidence="1">MA461A</strain>
    </source>
</reference>
<name>A0ACA9SJL9_9GLOM</name>
<accession>A0ACA9SJL9</accession>
<sequence>YNLSDEVFYLNLSSQFSTDSPPYVDLTSTSARMKYASENGAVVLGVAVNENAFLIGGVQQNLTLLNEIDHNAIITSNQTLMINEISKTYNTTDQFVFFYQSHAKSWSYPLSGTPPSRRRSTSTVISQNGTIYIFGGRVQEDTGSPIFVCYNDLYAFDPVLLSWNKINADNAPSPRSHAAPVMLPNGKILYIGGVSQTNPGTNANLIDMNEIPVFDTISST</sequence>
<comment type="caution">
    <text evidence="1">The sequence shown here is derived from an EMBL/GenBank/DDBJ whole genome shotgun (WGS) entry which is preliminary data.</text>
</comment>
<evidence type="ECO:0000313" key="2">
    <source>
        <dbReference type="Proteomes" id="UP000789920"/>
    </source>
</evidence>
<evidence type="ECO:0000313" key="1">
    <source>
        <dbReference type="EMBL" id="CAG8838869.1"/>
    </source>
</evidence>
<keyword evidence="2" id="KW-1185">Reference proteome</keyword>
<protein>
    <submittedName>
        <fullName evidence="1">5213_t:CDS:1</fullName>
    </submittedName>
</protein>
<organism evidence="1 2">
    <name type="scientific">Racocetra persica</name>
    <dbReference type="NCBI Taxonomy" id="160502"/>
    <lineage>
        <taxon>Eukaryota</taxon>
        <taxon>Fungi</taxon>
        <taxon>Fungi incertae sedis</taxon>
        <taxon>Mucoromycota</taxon>
        <taxon>Glomeromycotina</taxon>
        <taxon>Glomeromycetes</taxon>
        <taxon>Diversisporales</taxon>
        <taxon>Gigasporaceae</taxon>
        <taxon>Racocetra</taxon>
    </lineage>
</organism>
<proteinExistence type="predicted"/>
<dbReference type="Proteomes" id="UP000789920">
    <property type="component" value="Unassembled WGS sequence"/>
</dbReference>
<feature type="non-terminal residue" evidence="1">
    <location>
        <position position="220"/>
    </location>
</feature>
<feature type="non-terminal residue" evidence="1">
    <location>
        <position position="1"/>
    </location>
</feature>
<dbReference type="EMBL" id="CAJVQC010121931">
    <property type="protein sequence ID" value="CAG8838869.1"/>
    <property type="molecule type" value="Genomic_DNA"/>
</dbReference>